<protein>
    <submittedName>
        <fullName evidence="1">(pine wood nematode) hypothetical protein</fullName>
    </submittedName>
</protein>
<dbReference type="Gene3D" id="1.10.510.10">
    <property type="entry name" value="Transferase(Phosphotransferase) domain 1"/>
    <property type="match status" value="1"/>
</dbReference>
<dbReference type="Proteomes" id="UP000095284">
    <property type="component" value="Unplaced"/>
</dbReference>
<dbReference type="EMBL" id="CAJFCV020000006">
    <property type="protein sequence ID" value="CAG9130010.1"/>
    <property type="molecule type" value="Genomic_DNA"/>
</dbReference>
<name>A0A1I7SM62_BURXY</name>
<evidence type="ECO:0000313" key="2">
    <source>
        <dbReference type="EMBL" id="CAG9130010.1"/>
    </source>
</evidence>
<dbReference type="AlphaFoldDB" id="A0A1I7SM62"/>
<dbReference type="SUPFAM" id="SSF56112">
    <property type="entry name" value="Protein kinase-like (PK-like)"/>
    <property type="match status" value="1"/>
</dbReference>
<organism evidence="3 5">
    <name type="scientific">Bursaphelenchus xylophilus</name>
    <name type="common">Pinewood nematode worm</name>
    <name type="synonym">Aphelenchoides xylophilus</name>
    <dbReference type="NCBI Taxonomy" id="6326"/>
    <lineage>
        <taxon>Eukaryota</taxon>
        <taxon>Metazoa</taxon>
        <taxon>Ecdysozoa</taxon>
        <taxon>Nematoda</taxon>
        <taxon>Chromadorea</taxon>
        <taxon>Rhabditida</taxon>
        <taxon>Tylenchina</taxon>
        <taxon>Tylenchomorpha</taxon>
        <taxon>Aphelenchoidea</taxon>
        <taxon>Aphelenchoididae</taxon>
        <taxon>Bursaphelenchus</taxon>
    </lineage>
</organism>
<reference evidence="5" key="1">
    <citation type="submission" date="2016-11" db="UniProtKB">
        <authorList>
            <consortium name="WormBaseParasite"/>
        </authorList>
    </citation>
    <scope>IDENTIFICATION</scope>
</reference>
<dbReference type="SMR" id="A0A1I7SM62"/>
<sequence>MSNPNVTGEKVAFFLAGEISERFIIYAPIDEVVTRPVTCYQMFNEAYPTKPIYMMVTTGDNNFDEGQRMVQKQISVLQRADKKSKHIPELLLHGTIPALCYTEDGRIKEEPSPDITNRSICIFSHETHPIAEFRAFSEKGYLPPLIALVVGYGMIRALASLHRLGFVHRGVSPYTFGYKIPITIARLQHEIVIIDFCSVLPFPSEPRLHAPFTGTLRYSSLNSHRGKDLGPADDIVSVIFVIAELIYGKLPWRSICMSEAIAEAKLRFPSSLCFNHLPREIRFLYYDMMKKLNTSPLNYLQILKTFQEAIRRYSYQAKHLPHFMR</sequence>
<dbReference type="OrthoDB" id="5808582at2759"/>
<dbReference type="Proteomes" id="UP000659654">
    <property type="component" value="Unassembled WGS sequence"/>
</dbReference>
<accession>A0A1I7SM62</accession>
<reference evidence="2" key="2">
    <citation type="submission" date="2020-08" db="EMBL/GenBank/DDBJ databases">
        <authorList>
            <person name="Kikuchi T."/>
        </authorList>
    </citation>
    <scope>NUCLEOTIDE SEQUENCE</scope>
    <source>
        <strain evidence="1">Ka4C1</strain>
    </source>
</reference>
<evidence type="ECO:0000313" key="5">
    <source>
        <dbReference type="WBParaSite" id="BXY_1414600.1"/>
    </source>
</evidence>
<gene>
    <name evidence="1" type="ORF">BXYJ_LOCUS14412</name>
</gene>
<dbReference type="PANTHER" id="PTHR11909">
    <property type="entry name" value="CASEIN KINASE-RELATED"/>
    <property type="match status" value="1"/>
</dbReference>
<keyword evidence="4" id="KW-1185">Reference proteome</keyword>
<dbReference type="EMBL" id="CAJFDI010000006">
    <property type="protein sequence ID" value="CAD5234321.1"/>
    <property type="molecule type" value="Genomic_DNA"/>
</dbReference>
<dbReference type="Proteomes" id="UP000582659">
    <property type="component" value="Unassembled WGS sequence"/>
</dbReference>
<evidence type="ECO:0000313" key="1">
    <source>
        <dbReference type="EMBL" id="CAD5234321.1"/>
    </source>
</evidence>
<proteinExistence type="predicted"/>
<evidence type="ECO:0000313" key="3">
    <source>
        <dbReference type="Proteomes" id="UP000095284"/>
    </source>
</evidence>
<dbReference type="WBParaSite" id="BXY_1414600.1">
    <property type="protein sequence ID" value="BXY_1414600.1"/>
    <property type="gene ID" value="BXY_1414600"/>
</dbReference>
<dbReference type="InterPro" id="IPR050235">
    <property type="entry name" value="CK1_Ser-Thr_kinase"/>
</dbReference>
<evidence type="ECO:0000313" key="4">
    <source>
        <dbReference type="Proteomes" id="UP000659654"/>
    </source>
</evidence>
<dbReference type="InterPro" id="IPR011009">
    <property type="entry name" value="Kinase-like_dom_sf"/>
</dbReference>